<name>C0XL50_LENH9</name>
<evidence type="ECO:0000313" key="1">
    <source>
        <dbReference type="EMBL" id="EEI23795.1"/>
    </source>
</evidence>
<dbReference type="HOGENOM" id="CLU_3291505_0_0_9"/>
<keyword evidence="2" id="KW-1185">Reference proteome</keyword>
<sequence length="40" mass="4638">MSFLLSLNSLKRQNAKTPILFDRWAFLSLLSLFKQGFFGT</sequence>
<protein>
    <submittedName>
        <fullName evidence="1">Uncharacterized protein</fullName>
    </submittedName>
</protein>
<comment type="caution">
    <text evidence="1">The sequence shown here is derived from an EMBL/GenBank/DDBJ whole genome shotgun (WGS) entry which is preliminary data.</text>
</comment>
<gene>
    <name evidence="1" type="ORF">HMPREF0519_1961</name>
</gene>
<dbReference type="AlphaFoldDB" id="C0XL50"/>
<evidence type="ECO:0000313" key="2">
    <source>
        <dbReference type="Proteomes" id="UP000003752"/>
    </source>
</evidence>
<dbReference type="Proteomes" id="UP000003752">
    <property type="component" value="Unassembled WGS sequence"/>
</dbReference>
<reference evidence="1 2" key="1">
    <citation type="submission" date="2009-01" db="EMBL/GenBank/DDBJ databases">
        <authorList>
            <person name="Qin X."/>
            <person name="Bachman B."/>
            <person name="Battles P."/>
            <person name="Bell A."/>
            <person name="Bess C."/>
            <person name="Bickham C."/>
            <person name="Chaboub L."/>
            <person name="Chen D."/>
            <person name="Coyle M."/>
            <person name="Deiros D.R."/>
            <person name="Dinh H."/>
            <person name="Forbes L."/>
            <person name="Fowler G."/>
            <person name="Francisco L."/>
            <person name="Fu Q."/>
            <person name="Gubbala S."/>
            <person name="Hale W."/>
            <person name="Han Y."/>
            <person name="Hemphill L."/>
            <person name="Highlander S.K."/>
            <person name="Hirani K."/>
            <person name="Hogues M."/>
            <person name="Jackson L."/>
            <person name="Jakkamsetti A."/>
            <person name="Javaid M."/>
            <person name="Jiang H."/>
            <person name="Korchina V."/>
            <person name="Kovar C."/>
            <person name="Lara F."/>
            <person name="Lee S."/>
            <person name="Mata R."/>
            <person name="Mathew T."/>
            <person name="Moen C."/>
            <person name="Morales K."/>
            <person name="Munidasa M."/>
            <person name="Nazareth L."/>
            <person name="Ngo R."/>
            <person name="Nguyen L."/>
            <person name="Okwuonu G."/>
            <person name="Ongeri F."/>
            <person name="Patil S."/>
            <person name="Petrosino J."/>
            <person name="Pham C."/>
            <person name="Pham P."/>
            <person name="Pu L.-L."/>
            <person name="Puazo M."/>
            <person name="Raj R."/>
            <person name="Reid J."/>
            <person name="Rouhana J."/>
            <person name="Saada N."/>
            <person name="Shang Y."/>
            <person name="Simmons D."/>
            <person name="Thornton R."/>
            <person name="Warren J."/>
            <person name="Weissenberger G."/>
            <person name="Zhang J."/>
            <person name="Zhang L."/>
            <person name="Zhou C."/>
            <person name="Zhu D."/>
            <person name="Muzny D."/>
            <person name="Worley K."/>
            <person name="Gibbs R."/>
        </authorList>
    </citation>
    <scope>NUCLEOTIDE SEQUENCE [LARGE SCALE GENOMIC DNA]</scope>
    <source>
        <strain evidence="2">ATCC 8290 / DSM 20176 / CCUG 30140 / JCM 1155 / KCTC 3500 / NBRC 15886 / NCIMB 8040 / NRRL B-1843 / 9</strain>
    </source>
</reference>
<proteinExistence type="predicted"/>
<dbReference type="EMBL" id="ACGP01000178">
    <property type="protein sequence ID" value="EEI23795.1"/>
    <property type="molecule type" value="Genomic_DNA"/>
</dbReference>
<accession>C0XL50</accession>
<organism evidence="1 2">
    <name type="scientific">Lentilactobacillus hilgardii (strain ATCC 8290 / DSM 20176 / CCUG 30140 / JCM 1155 / KCTC 3500 / NBRC 15886 / NCIMB 8040 / NRRL B-1843 / 9)</name>
    <dbReference type="NCBI Taxonomy" id="1423757"/>
    <lineage>
        <taxon>Bacteria</taxon>
        <taxon>Bacillati</taxon>
        <taxon>Bacillota</taxon>
        <taxon>Bacilli</taxon>
        <taxon>Lactobacillales</taxon>
        <taxon>Lactobacillaceae</taxon>
        <taxon>Lentilactobacillus</taxon>
    </lineage>
</organism>